<keyword evidence="7" id="KW-1185">Reference proteome</keyword>
<evidence type="ECO:0000256" key="4">
    <source>
        <dbReference type="ARBA" id="ARBA00023004"/>
    </source>
</evidence>
<gene>
    <name evidence="6" type="ORF">AMOR_19830</name>
</gene>
<dbReference type="NCBIfam" id="TIGR03652">
    <property type="entry name" value="FeS_repair_RIC"/>
    <property type="match status" value="1"/>
</dbReference>
<proteinExistence type="predicted"/>
<keyword evidence="4" id="KW-0408">Iron</keyword>
<protein>
    <submittedName>
        <fullName evidence="6">Iron-sulfur cluster repair di-iron protein</fullName>
    </submittedName>
</protein>
<evidence type="ECO:0000256" key="3">
    <source>
        <dbReference type="ARBA" id="ARBA00022723"/>
    </source>
</evidence>
<keyword evidence="3" id="KW-0479">Metal-binding</keyword>
<dbReference type="EMBL" id="AP025591">
    <property type="protein sequence ID" value="BDG02987.1"/>
    <property type="molecule type" value="Genomic_DNA"/>
</dbReference>
<dbReference type="PANTHER" id="PTHR36438">
    <property type="entry name" value="IRON-SULFUR CLUSTER REPAIR PROTEIN YTFE"/>
    <property type="match status" value="1"/>
</dbReference>
<dbReference type="InterPro" id="IPR012312">
    <property type="entry name" value="Hemerythrin-like"/>
</dbReference>
<dbReference type="Pfam" id="PF04405">
    <property type="entry name" value="ScdA_N"/>
    <property type="match status" value="1"/>
</dbReference>
<sequence>MPSLDRSATVAQIVTEHFVAARVFQKHQIDFCCHGDVTVAEACRDRPLDPEQVFAELEATIPASGPDASEDPRALSTAALVARIVDRHHGYLRRQLPFISPLVSKVARVHGARNDRLAAVADAFLELKEALEPHLDQEEEVLFPALVARRPDLEVVRRELETMHADHLAVGALLARIRALTDGFTTPEWGCNTYRVVMSELEALEADVLRHVHLENHVLMPRFARKEGASC</sequence>
<keyword evidence="2" id="KW-0963">Cytoplasm</keyword>
<dbReference type="InterPro" id="IPR019903">
    <property type="entry name" value="RIC_family"/>
</dbReference>
<evidence type="ECO:0000256" key="1">
    <source>
        <dbReference type="ARBA" id="ARBA00004496"/>
    </source>
</evidence>
<evidence type="ECO:0000256" key="2">
    <source>
        <dbReference type="ARBA" id="ARBA00022490"/>
    </source>
</evidence>
<dbReference type="RefSeq" id="WP_248360665.1">
    <property type="nucleotide sequence ID" value="NZ_AP025591.1"/>
</dbReference>
<dbReference type="Pfam" id="PF01814">
    <property type="entry name" value="Hemerythrin"/>
    <property type="match status" value="1"/>
</dbReference>
<organism evidence="6 7">
    <name type="scientific">Anaeromyxobacter oryzae</name>
    <dbReference type="NCBI Taxonomy" id="2918170"/>
    <lineage>
        <taxon>Bacteria</taxon>
        <taxon>Pseudomonadati</taxon>
        <taxon>Myxococcota</taxon>
        <taxon>Myxococcia</taxon>
        <taxon>Myxococcales</taxon>
        <taxon>Cystobacterineae</taxon>
        <taxon>Anaeromyxobacteraceae</taxon>
        <taxon>Anaeromyxobacter</taxon>
    </lineage>
</organism>
<dbReference type="Gene3D" id="1.20.120.520">
    <property type="entry name" value="nmb1532 protein domain like"/>
    <property type="match status" value="1"/>
</dbReference>
<name>A0ABN6MPN1_9BACT</name>
<reference evidence="7" key="1">
    <citation type="journal article" date="2022" name="Int. J. Syst. Evol. Microbiol.">
        <title>Anaeromyxobacter oryzae sp. nov., Anaeromyxobacter diazotrophicus sp. nov. and Anaeromyxobacter paludicola sp. nov., isolated from paddy soils.</title>
        <authorList>
            <person name="Itoh H."/>
            <person name="Xu Z."/>
            <person name="Mise K."/>
            <person name="Masuda Y."/>
            <person name="Ushijima N."/>
            <person name="Hayakawa C."/>
            <person name="Shiratori Y."/>
            <person name="Senoo K."/>
        </authorList>
    </citation>
    <scope>NUCLEOTIDE SEQUENCE [LARGE SCALE GENOMIC DNA]</scope>
    <source>
        <strain evidence="7">Red232</strain>
    </source>
</reference>
<feature type="domain" description="Hemerythrin-like" evidence="5">
    <location>
        <begin position="83"/>
        <end position="222"/>
    </location>
</feature>
<evidence type="ECO:0000313" key="7">
    <source>
        <dbReference type="Proteomes" id="UP001162891"/>
    </source>
</evidence>
<comment type="subcellular location">
    <subcellularLocation>
        <location evidence="1">Cytoplasm</location>
    </subcellularLocation>
</comment>
<accession>A0ABN6MPN1</accession>
<evidence type="ECO:0000259" key="5">
    <source>
        <dbReference type="Pfam" id="PF01814"/>
    </source>
</evidence>
<dbReference type="Proteomes" id="UP001162891">
    <property type="component" value="Chromosome"/>
</dbReference>
<dbReference type="PANTHER" id="PTHR36438:SF1">
    <property type="entry name" value="IRON-SULFUR CLUSTER REPAIR PROTEIN YTFE"/>
    <property type="match status" value="1"/>
</dbReference>
<evidence type="ECO:0000313" key="6">
    <source>
        <dbReference type="EMBL" id="BDG02987.1"/>
    </source>
</evidence>